<feature type="signal peptide" evidence="1">
    <location>
        <begin position="1"/>
        <end position="18"/>
    </location>
</feature>
<dbReference type="AlphaFoldDB" id="A0AAN8S4D6"/>
<dbReference type="Proteomes" id="UP001372834">
    <property type="component" value="Unassembled WGS sequence"/>
</dbReference>
<dbReference type="EMBL" id="JAWJWE010000004">
    <property type="protein sequence ID" value="KAK6635979.1"/>
    <property type="molecule type" value="Genomic_DNA"/>
</dbReference>
<organism evidence="2 3">
    <name type="scientific">Polyplax serrata</name>
    <name type="common">Common mouse louse</name>
    <dbReference type="NCBI Taxonomy" id="468196"/>
    <lineage>
        <taxon>Eukaryota</taxon>
        <taxon>Metazoa</taxon>
        <taxon>Ecdysozoa</taxon>
        <taxon>Arthropoda</taxon>
        <taxon>Hexapoda</taxon>
        <taxon>Insecta</taxon>
        <taxon>Pterygota</taxon>
        <taxon>Neoptera</taxon>
        <taxon>Paraneoptera</taxon>
        <taxon>Psocodea</taxon>
        <taxon>Troctomorpha</taxon>
        <taxon>Phthiraptera</taxon>
        <taxon>Anoplura</taxon>
        <taxon>Polyplacidae</taxon>
        <taxon>Polyplax</taxon>
    </lineage>
</organism>
<evidence type="ECO:0000313" key="2">
    <source>
        <dbReference type="EMBL" id="KAK6635979.1"/>
    </source>
</evidence>
<evidence type="ECO:0000313" key="3">
    <source>
        <dbReference type="Proteomes" id="UP001372834"/>
    </source>
</evidence>
<accession>A0AAN8S4D6</accession>
<proteinExistence type="predicted"/>
<gene>
    <name evidence="2" type="ORF">RUM43_009631</name>
</gene>
<keyword evidence="1" id="KW-0732">Signal</keyword>
<reference evidence="2 3" key="1">
    <citation type="submission" date="2023-10" db="EMBL/GenBank/DDBJ databases">
        <title>Genomes of two closely related lineages of the louse Polyplax serrata with different host specificities.</title>
        <authorList>
            <person name="Martinu J."/>
            <person name="Tarabai H."/>
            <person name="Stefka J."/>
            <person name="Hypsa V."/>
        </authorList>
    </citation>
    <scope>NUCLEOTIDE SEQUENCE [LARGE SCALE GENOMIC DNA]</scope>
    <source>
        <strain evidence="2">HR10_N</strain>
    </source>
</reference>
<name>A0AAN8S4D6_POLSC</name>
<feature type="chain" id="PRO_5042837094" evidence="1">
    <location>
        <begin position="19"/>
        <end position="200"/>
    </location>
</feature>
<evidence type="ECO:0000256" key="1">
    <source>
        <dbReference type="SAM" id="SignalP"/>
    </source>
</evidence>
<sequence>MKNSLTIVFAIFVAYASADAPPIPYTTTAAVGAAGNQPGPFPGERIHHAGDQYVDHFGTDGFNVQSGYEGYLIPAAVEGGLLPLSDGFDLKGHHGFLFKLAKNIVSLASKVFPKVALGSLVLVSLFLLGGCVNALICTFTPFCTISFPGLGVTKDTMRSYLTSDRISTTATVVMDAIRKYKDMYEALNNEIDAEKKTNDK</sequence>
<protein>
    <submittedName>
        <fullName evidence="2">Uncharacterized protein</fullName>
    </submittedName>
</protein>
<comment type="caution">
    <text evidence="2">The sequence shown here is derived from an EMBL/GenBank/DDBJ whole genome shotgun (WGS) entry which is preliminary data.</text>
</comment>